<comment type="caution">
    <text evidence="5">The sequence shown here is derived from an EMBL/GenBank/DDBJ whole genome shotgun (WGS) entry which is preliminary data.</text>
</comment>
<dbReference type="Proteomes" id="UP001556220">
    <property type="component" value="Unassembled WGS sequence"/>
</dbReference>
<dbReference type="Pfam" id="PF00990">
    <property type="entry name" value="GGDEF"/>
    <property type="match status" value="1"/>
</dbReference>
<evidence type="ECO:0000256" key="2">
    <source>
        <dbReference type="ARBA" id="ARBA00034247"/>
    </source>
</evidence>
<comment type="catalytic activity">
    <reaction evidence="2">
        <text>2 GTP = 3',3'-c-di-GMP + 2 diphosphate</text>
        <dbReference type="Rhea" id="RHEA:24898"/>
        <dbReference type="ChEBI" id="CHEBI:33019"/>
        <dbReference type="ChEBI" id="CHEBI:37565"/>
        <dbReference type="ChEBI" id="CHEBI:58805"/>
        <dbReference type="EC" id="2.7.7.65"/>
    </reaction>
</comment>
<reference evidence="5 6" key="1">
    <citation type="submission" date="2024-06" db="EMBL/GenBank/DDBJ databases">
        <authorList>
            <person name="Woo H."/>
        </authorList>
    </citation>
    <scope>NUCLEOTIDE SEQUENCE [LARGE SCALE GENOMIC DNA]</scope>
    <source>
        <strain evidence="5 6">Si-c</strain>
    </source>
</reference>
<gene>
    <name evidence="5" type="ORF">ABQJ54_18905</name>
</gene>
<dbReference type="PANTHER" id="PTHR45138:SF9">
    <property type="entry name" value="DIGUANYLATE CYCLASE DGCM-RELATED"/>
    <property type="match status" value="1"/>
</dbReference>
<keyword evidence="3" id="KW-0472">Membrane</keyword>
<dbReference type="InterPro" id="IPR043128">
    <property type="entry name" value="Rev_trsase/Diguanyl_cyclase"/>
</dbReference>
<feature type="transmembrane region" description="Helical" evidence="3">
    <location>
        <begin position="36"/>
        <end position="59"/>
    </location>
</feature>
<sequence length="395" mass="44739">MNTDLPLSLIGPIISMIFGVSFFIVCCHISESRRYLWLVALAFFGFGLAATLQVLLIPQDIGKNIILSAALYTLGAQSLCEGLLQRSGQRLGSFTHILTAGFIMVVIYIFYYIDRSLIVRIFILNFGFGALFLMVAIRLRSLRHGRSIDRLVWWVVLVFSLHFFPRTLVTVKLHASTRAAFAQSPYWITFQVTMALFVAILAFVLLTAALVDVIDALKVDRDHDALTDLLNRRGFERQAKELLHQNAGDDSINLVVCDIDHFKAINDRYGHPVGDSILKEFARLLQNSLRSIDIVGRIGGEEFVALLPDCDKEAVFFLVERLRRQLQKKRYQYLPADHEVTASFGVAGRLLKEGLWDWFARADIALYSAKTSGRNRVFLHDRVAGILDRTPEHHE</sequence>
<organism evidence="5 6">
    <name type="scientific">Rhodanobacter lycopersici</name>
    <dbReference type="NCBI Taxonomy" id="3162487"/>
    <lineage>
        <taxon>Bacteria</taxon>
        <taxon>Pseudomonadati</taxon>
        <taxon>Pseudomonadota</taxon>
        <taxon>Gammaproteobacteria</taxon>
        <taxon>Lysobacterales</taxon>
        <taxon>Rhodanobacteraceae</taxon>
        <taxon>Rhodanobacter</taxon>
    </lineage>
</organism>
<dbReference type="SUPFAM" id="SSF55073">
    <property type="entry name" value="Nucleotide cyclase"/>
    <property type="match status" value="1"/>
</dbReference>
<keyword evidence="6" id="KW-1185">Reference proteome</keyword>
<evidence type="ECO:0000313" key="6">
    <source>
        <dbReference type="Proteomes" id="UP001556220"/>
    </source>
</evidence>
<dbReference type="PANTHER" id="PTHR45138">
    <property type="entry name" value="REGULATORY COMPONENTS OF SENSORY TRANSDUCTION SYSTEM"/>
    <property type="match status" value="1"/>
</dbReference>
<name>A0ABV3QKM1_9GAMM</name>
<feature type="transmembrane region" description="Helical" evidence="3">
    <location>
        <begin position="6"/>
        <end position="29"/>
    </location>
</feature>
<evidence type="ECO:0000259" key="4">
    <source>
        <dbReference type="PROSITE" id="PS50887"/>
    </source>
</evidence>
<keyword evidence="3" id="KW-0812">Transmembrane</keyword>
<dbReference type="EMBL" id="JBFOHK010000007">
    <property type="protein sequence ID" value="MEW9573827.1"/>
    <property type="molecule type" value="Genomic_DNA"/>
</dbReference>
<protein>
    <recommendedName>
        <fullName evidence="1">diguanylate cyclase</fullName>
        <ecNumber evidence="1">2.7.7.65</ecNumber>
    </recommendedName>
</protein>
<evidence type="ECO:0000256" key="3">
    <source>
        <dbReference type="SAM" id="Phobius"/>
    </source>
</evidence>
<dbReference type="RefSeq" id="WP_367855887.1">
    <property type="nucleotide sequence ID" value="NZ_JBFOHK010000007.1"/>
</dbReference>
<dbReference type="Gene3D" id="3.30.70.270">
    <property type="match status" value="1"/>
</dbReference>
<feature type="domain" description="GGDEF" evidence="4">
    <location>
        <begin position="250"/>
        <end position="382"/>
    </location>
</feature>
<feature type="transmembrane region" description="Helical" evidence="3">
    <location>
        <begin position="65"/>
        <end position="84"/>
    </location>
</feature>
<evidence type="ECO:0000256" key="1">
    <source>
        <dbReference type="ARBA" id="ARBA00012528"/>
    </source>
</evidence>
<dbReference type="NCBIfam" id="TIGR00254">
    <property type="entry name" value="GGDEF"/>
    <property type="match status" value="1"/>
</dbReference>
<keyword evidence="3" id="KW-1133">Transmembrane helix</keyword>
<dbReference type="InterPro" id="IPR050469">
    <property type="entry name" value="Diguanylate_Cyclase"/>
</dbReference>
<feature type="transmembrane region" description="Helical" evidence="3">
    <location>
        <begin position="91"/>
        <end position="111"/>
    </location>
</feature>
<feature type="transmembrane region" description="Helical" evidence="3">
    <location>
        <begin position="188"/>
        <end position="211"/>
    </location>
</feature>
<dbReference type="InterPro" id="IPR029787">
    <property type="entry name" value="Nucleotide_cyclase"/>
</dbReference>
<dbReference type="EC" id="2.7.7.65" evidence="1"/>
<evidence type="ECO:0000313" key="5">
    <source>
        <dbReference type="EMBL" id="MEW9573827.1"/>
    </source>
</evidence>
<dbReference type="InterPro" id="IPR000160">
    <property type="entry name" value="GGDEF_dom"/>
</dbReference>
<dbReference type="SMART" id="SM00267">
    <property type="entry name" value="GGDEF"/>
    <property type="match status" value="1"/>
</dbReference>
<feature type="transmembrane region" description="Helical" evidence="3">
    <location>
        <begin position="117"/>
        <end position="139"/>
    </location>
</feature>
<feature type="transmembrane region" description="Helical" evidence="3">
    <location>
        <begin position="151"/>
        <end position="168"/>
    </location>
</feature>
<dbReference type="PROSITE" id="PS50887">
    <property type="entry name" value="GGDEF"/>
    <property type="match status" value="1"/>
</dbReference>
<proteinExistence type="predicted"/>
<accession>A0ABV3QKM1</accession>
<dbReference type="CDD" id="cd01949">
    <property type="entry name" value="GGDEF"/>
    <property type="match status" value="1"/>
</dbReference>